<evidence type="ECO:0000259" key="7">
    <source>
        <dbReference type="Pfam" id="PF00460"/>
    </source>
</evidence>
<keyword evidence="11" id="KW-0282">Flagellum</keyword>
<keyword evidence="12" id="KW-1185">Reference proteome</keyword>
<reference evidence="11 12" key="1">
    <citation type="journal article" date="2014" name="Syst. Appl. Microbiol.">
        <title>Complete genomes of freshwater sulfur oxidizers Sulfuricella denitrificans skB26 and Sulfuritalea hydrogenivorans sk43H: genetic insights into the sulfur oxidation pathway of betaproteobacteria.</title>
        <authorList>
            <person name="Watanabe T."/>
            <person name="Kojima H."/>
            <person name="Fukui M."/>
        </authorList>
    </citation>
    <scope>NUCLEOTIDE SEQUENCE [LARGE SCALE GENOMIC DNA]</scope>
    <source>
        <strain evidence="11">DSM22779</strain>
    </source>
</reference>
<dbReference type="InterPro" id="IPR001444">
    <property type="entry name" value="Flag_bb_rod_N"/>
</dbReference>
<feature type="domain" description="Flagellar basal-body/hook protein C-terminal" evidence="8">
    <location>
        <begin position="613"/>
        <end position="650"/>
    </location>
</feature>
<evidence type="ECO:0000256" key="2">
    <source>
        <dbReference type="ARBA" id="ARBA00004613"/>
    </source>
</evidence>
<keyword evidence="11" id="KW-0969">Cilium</keyword>
<accession>W0SG90</accession>
<dbReference type="GO" id="GO:0005576">
    <property type="term" value="C:extracellular region"/>
    <property type="evidence" value="ECO:0007669"/>
    <property type="project" value="UniProtKB-SubCell"/>
</dbReference>
<sequence length="653" mass="68126">MSIFSVGVSGLNAAQAGILTASHNISNASTPGFSRQETVQGTNIPMLTGSGFQGQGTHVVTVKRIYDEFLGRQVLSAEASASEMDSYLAQIKQIDNLLADPNAGLSPALAAFFKGVQDVAANPASIPSRQSMLSAAQSLVARFQSIDQRMTEIRDGTNSQIMGQVTAINTYSAQIADINQRIILAQAGNQTQAPNDLLDQRDQMLKDLNKLIRVSTLTQGDGSFNVFIGNGQPLVVGTQSYQLQAVASRDDPERIVVAMKGVGGTTLTLPDSQITGGTLGGLVAFRSQSLDAAQNAMGRLALSLAQNFNDQHHLGMDLTGALGVDFFNLSNAVPTVRANGGNSGSTLVTGMPTVTIDSQNIDELTVSDYTLTTDGTNFTLTRLSDNVTTAITTVPQLVDGMSINTSTWTSLVAGDKFLIQPTRVGARNIAVGFSDARMIAAAAPVRTSAALANTGTASINSGTVVAPPPPNPALQNKVTITFTSATTYDVLDVTTATTLATGVVYPDPLPATGGVVTYNGWTAQITGNPATGDVFTVETNANGVADNRNAMLLGALQTAATMLGSASGPTASYQSAYSQIVSEVGSKTNEVTSIGASQQSLVDHATESLQQLAGVNLDEEAANLLRYQQAYQASAKIFEIASKIFDEIIALGR</sequence>
<dbReference type="NCBIfam" id="TIGR02492">
    <property type="entry name" value="flgK_ends"/>
    <property type="match status" value="1"/>
</dbReference>
<comment type="subcellular location">
    <subcellularLocation>
        <location evidence="1">Bacterial flagellum</location>
    </subcellularLocation>
    <subcellularLocation>
        <location evidence="2">Secreted</location>
    </subcellularLocation>
</comment>
<keyword evidence="6" id="KW-0975">Bacterial flagellum</keyword>
<dbReference type="GO" id="GO:0005198">
    <property type="term" value="F:structural molecule activity"/>
    <property type="evidence" value="ECO:0007669"/>
    <property type="project" value="InterPro"/>
</dbReference>
<dbReference type="Pfam" id="PF22638">
    <property type="entry name" value="FlgK_D1"/>
    <property type="match status" value="1"/>
</dbReference>
<dbReference type="InterPro" id="IPR002371">
    <property type="entry name" value="FlgK"/>
</dbReference>
<dbReference type="InterPro" id="IPR049119">
    <property type="entry name" value="FlgK_D2-like"/>
</dbReference>
<proteinExistence type="inferred from homology"/>
<evidence type="ECO:0000256" key="1">
    <source>
        <dbReference type="ARBA" id="ARBA00004365"/>
    </source>
</evidence>
<dbReference type="HOGENOM" id="CLU_012762_0_0_4"/>
<keyword evidence="5" id="KW-0964">Secreted</keyword>
<dbReference type="InterPro" id="IPR010930">
    <property type="entry name" value="Flg_bb/hook_C_dom"/>
</dbReference>
<dbReference type="EMBL" id="AP012547">
    <property type="protein sequence ID" value="BAO28733.1"/>
    <property type="molecule type" value="Genomic_DNA"/>
</dbReference>
<dbReference type="InterPro" id="IPR053927">
    <property type="entry name" value="FlgK_helical"/>
</dbReference>
<dbReference type="STRING" id="1223802.SUTH_00927"/>
<evidence type="ECO:0000259" key="8">
    <source>
        <dbReference type="Pfam" id="PF06429"/>
    </source>
</evidence>
<dbReference type="Proteomes" id="UP000031637">
    <property type="component" value="Chromosome"/>
</dbReference>
<name>W0SG90_9PROT</name>
<feature type="domain" description="Flagellar hook-associated protein FlgK helical" evidence="10">
    <location>
        <begin position="92"/>
        <end position="327"/>
    </location>
</feature>
<evidence type="ECO:0000256" key="3">
    <source>
        <dbReference type="ARBA" id="ARBA00009677"/>
    </source>
</evidence>
<dbReference type="PANTHER" id="PTHR30033:SF1">
    <property type="entry name" value="FLAGELLAR HOOK-ASSOCIATED PROTEIN 1"/>
    <property type="match status" value="1"/>
</dbReference>
<feature type="domain" description="Flagellar basal body rod protein N-terminal" evidence="7">
    <location>
        <begin position="6"/>
        <end position="33"/>
    </location>
</feature>
<comment type="similarity">
    <text evidence="3">Belongs to the flagella basal body rod proteins family.</text>
</comment>
<evidence type="ECO:0000256" key="6">
    <source>
        <dbReference type="ARBA" id="ARBA00023143"/>
    </source>
</evidence>
<dbReference type="GO" id="GO:0044780">
    <property type="term" value="P:bacterial-type flagellum assembly"/>
    <property type="evidence" value="ECO:0007669"/>
    <property type="project" value="InterPro"/>
</dbReference>
<dbReference type="OrthoDB" id="9802553at2"/>
<dbReference type="SUPFAM" id="SSF64518">
    <property type="entry name" value="Phase 1 flagellin"/>
    <property type="match status" value="2"/>
</dbReference>
<dbReference type="AlphaFoldDB" id="W0SG90"/>
<evidence type="ECO:0000313" key="12">
    <source>
        <dbReference type="Proteomes" id="UP000031637"/>
    </source>
</evidence>
<dbReference type="GO" id="GO:0009424">
    <property type="term" value="C:bacterial-type flagellum hook"/>
    <property type="evidence" value="ECO:0007669"/>
    <property type="project" value="InterPro"/>
</dbReference>
<evidence type="ECO:0000259" key="9">
    <source>
        <dbReference type="Pfam" id="PF21158"/>
    </source>
</evidence>
<dbReference type="KEGG" id="shd:SUTH_00927"/>
<evidence type="ECO:0000256" key="4">
    <source>
        <dbReference type="ARBA" id="ARBA00016244"/>
    </source>
</evidence>
<evidence type="ECO:0000259" key="10">
    <source>
        <dbReference type="Pfam" id="PF22638"/>
    </source>
</evidence>
<evidence type="ECO:0000313" key="11">
    <source>
        <dbReference type="EMBL" id="BAO28733.1"/>
    </source>
</evidence>
<evidence type="ECO:0000256" key="5">
    <source>
        <dbReference type="ARBA" id="ARBA00022525"/>
    </source>
</evidence>
<dbReference type="Pfam" id="PF00460">
    <property type="entry name" value="Flg_bb_rod"/>
    <property type="match status" value="1"/>
</dbReference>
<dbReference type="Pfam" id="PF06429">
    <property type="entry name" value="Flg_bbr_C"/>
    <property type="match status" value="1"/>
</dbReference>
<gene>
    <name evidence="11" type="ORF">SUTH_00927</name>
</gene>
<keyword evidence="11" id="KW-0966">Cell projection</keyword>
<organism evidence="11 12">
    <name type="scientific">Sulfuritalea hydrogenivorans sk43H</name>
    <dbReference type="NCBI Taxonomy" id="1223802"/>
    <lineage>
        <taxon>Bacteria</taxon>
        <taxon>Pseudomonadati</taxon>
        <taxon>Pseudomonadota</taxon>
        <taxon>Betaproteobacteria</taxon>
        <taxon>Nitrosomonadales</taxon>
        <taxon>Sterolibacteriaceae</taxon>
        <taxon>Sulfuritalea</taxon>
    </lineage>
</organism>
<dbReference type="RefSeq" id="WP_041097455.1">
    <property type="nucleotide sequence ID" value="NZ_AP012547.1"/>
</dbReference>
<dbReference type="PRINTS" id="PR01005">
    <property type="entry name" value="FLGHOOKAP1"/>
</dbReference>
<dbReference type="Pfam" id="PF21158">
    <property type="entry name" value="flgK_1st_1"/>
    <property type="match status" value="1"/>
</dbReference>
<dbReference type="PANTHER" id="PTHR30033">
    <property type="entry name" value="FLAGELLAR HOOK-ASSOCIATED PROTEIN 1"/>
    <property type="match status" value="1"/>
</dbReference>
<protein>
    <recommendedName>
        <fullName evidence="4">Flagellar hook-associated protein 1</fullName>
    </recommendedName>
</protein>
<feature type="domain" description="Flagellar hook-associated protein 1 D2-like" evidence="9">
    <location>
        <begin position="340"/>
        <end position="421"/>
    </location>
</feature>